<dbReference type="EMBL" id="CM007647">
    <property type="protein sequence ID" value="ONM05011.1"/>
    <property type="molecule type" value="Genomic_DNA"/>
</dbReference>
<sequence>MTMSSPRQKTRNSIPEPILPETRILFMNFGPQSMKLEIISGNSCTTFWYSNYPNPARLRLLQSSYLLAVCSCPQLPSLVPPTVSVCACMCHILVWLYPLVLALPS</sequence>
<proteinExistence type="predicted"/>
<protein>
    <submittedName>
        <fullName evidence="1">Uncharacterized protein</fullName>
    </submittedName>
</protein>
<name>A0A1D6KQH5_MAIZE</name>
<reference evidence="1" key="1">
    <citation type="submission" date="2015-12" db="EMBL/GenBank/DDBJ databases">
        <title>Update maize B73 reference genome by single molecule sequencing technologies.</title>
        <authorList>
            <consortium name="Maize Genome Sequencing Project"/>
            <person name="Ware D."/>
        </authorList>
    </citation>
    <scope>NUCLEOTIDE SEQUENCE [LARGE SCALE GENOMIC DNA]</scope>
    <source>
        <tissue evidence="1">Seedling</tissue>
    </source>
</reference>
<gene>
    <name evidence="1" type="ORF">ZEAMMB73_Zm00001d032404</name>
</gene>
<evidence type="ECO:0000313" key="1">
    <source>
        <dbReference type="EMBL" id="ONM05011.1"/>
    </source>
</evidence>
<dbReference type="AlphaFoldDB" id="A0A1D6KQH5"/>
<dbReference type="InParanoid" id="A0A1D6KQH5"/>
<accession>A0A1D6KQH5</accession>
<dbReference type="EMBL" id="CM007647">
    <property type="protein sequence ID" value="ONM05012.1"/>
    <property type="molecule type" value="Genomic_DNA"/>
</dbReference>
<organism evidence="1">
    <name type="scientific">Zea mays</name>
    <name type="common">Maize</name>
    <dbReference type="NCBI Taxonomy" id="4577"/>
    <lineage>
        <taxon>Eukaryota</taxon>
        <taxon>Viridiplantae</taxon>
        <taxon>Streptophyta</taxon>
        <taxon>Embryophyta</taxon>
        <taxon>Tracheophyta</taxon>
        <taxon>Spermatophyta</taxon>
        <taxon>Magnoliopsida</taxon>
        <taxon>Liliopsida</taxon>
        <taxon>Poales</taxon>
        <taxon>Poaceae</taxon>
        <taxon>PACMAD clade</taxon>
        <taxon>Panicoideae</taxon>
        <taxon>Andropogonodae</taxon>
        <taxon>Andropogoneae</taxon>
        <taxon>Tripsacinae</taxon>
        <taxon>Zea</taxon>
    </lineage>
</organism>